<name>A0AAE3L204_9GAMM</name>
<dbReference type="Pfam" id="PF13480">
    <property type="entry name" value="Acetyltransf_6"/>
    <property type="match status" value="1"/>
</dbReference>
<dbReference type="InterPro" id="IPR011761">
    <property type="entry name" value="ATP-grasp"/>
</dbReference>
<reference evidence="3" key="1">
    <citation type="submission" date="2022-08" db="EMBL/GenBank/DDBJ databases">
        <title>Genomic Encyclopedia of Type Strains, Phase III (KMG-III): the genomes of soil and plant-associated and newly described type strains.</title>
        <authorList>
            <person name="Whitman W."/>
        </authorList>
    </citation>
    <scope>NUCLEOTIDE SEQUENCE</scope>
    <source>
        <strain evidence="3">HMT 1</strain>
    </source>
</reference>
<gene>
    <name evidence="3" type="ORF">J2T55_002366</name>
</gene>
<evidence type="ECO:0000313" key="4">
    <source>
        <dbReference type="Proteomes" id="UP001204445"/>
    </source>
</evidence>
<dbReference type="GO" id="GO:0005524">
    <property type="term" value="F:ATP binding"/>
    <property type="evidence" value="ECO:0007669"/>
    <property type="project" value="UniProtKB-UniRule"/>
</dbReference>
<comment type="caution">
    <text evidence="3">The sequence shown here is derived from an EMBL/GenBank/DDBJ whole genome shotgun (WGS) entry which is preliminary data.</text>
</comment>
<feature type="domain" description="ATP-grasp" evidence="2">
    <location>
        <begin position="137"/>
        <end position="330"/>
    </location>
</feature>
<dbReference type="PROSITE" id="PS50975">
    <property type="entry name" value="ATP_GRASP"/>
    <property type="match status" value="1"/>
</dbReference>
<keyword evidence="1" id="KW-0547">Nucleotide-binding</keyword>
<protein>
    <submittedName>
        <fullName evidence="3">ATP-grasp superfamily ATP-dependent carboligase</fullName>
    </submittedName>
</protein>
<dbReference type="Proteomes" id="UP001204445">
    <property type="component" value="Unassembled WGS sequence"/>
</dbReference>
<dbReference type="InterPro" id="IPR038740">
    <property type="entry name" value="BioF2-like_GNAT_dom"/>
</dbReference>
<dbReference type="Gene3D" id="3.30.470.20">
    <property type="entry name" value="ATP-grasp fold, B domain"/>
    <property type="match status" value="1"/>
</dbReference>
<evidence type="ECO:0000259" key="2">
    <source>
        <dbReference type="PROSITE" id="PS50975"/>
    </source>
</evidence>
<dbReference type="InterPro" id="IPR016181">
    <property type="entry name" value="Acyl_CoA_acyltransferase"/>
</dbReference>
<sequence length="805" mass="91663">MKNDIISNLRSQLEKHCDSKSPVIWVLGSSINALSFVRSLGRKNLFCIVIDDVAMIGASSKYASFAKAAITDLSSETGLAVLDNAAKKSRCKPVIFATSDSHNEFLANYGYRLKYSCRFCIPDPDTIHALIDKKEQYTRAQKIGISVPYCIYPSNIEYIKNNVGLFTFPCIIKPCKAHLGRKFLNGKKVKVVDTIEELIESWFSLGDAAKEFMVQEIIPGGDTGLYGYLAFWSSDSEEIAWITKQKLRQNPPLYGDGALQITIDCPEIRELSIRLLREFNYKGFVGVEFKLDPRDREFKLMEVNPRTVSGNQLAISAGVDFPYIGYKYLTDKQYSYQGTFENGIKFINEDWDLRSCLMLRKTNEADLIDYIKDLYFSKSKAIWASDDVSPSWLTFKDALKALSGKMARKFKPNHISGMTEPVALDASADLFIQRLSENDFANMETEWSALLTSSDSDCLFMSWAWQYSWWQVWGHRLGLELMLIAAYDKNNNLVGLAPLYRHIIDSQLGLSLTRLQFIGNARQLSPSIRTEYIGMISIVDREHSVTTAIIEYIKDLNWDALTISDCCASTLKKFDQVIPVCTKASQIVRSDDLGVIINTAYTFQTWLNGLGRNTRLKAFNRRNIFCDELGGEFRFIENASEDDCLKFIERLNKFHLIRWGSVCFDDLAIEFHRKLLSRLSSDKVAKLSELVVNGETVSVLYDIQCGSRIYNLQSGYYESFHSKISLGTLHFGFAIENGFQSSLIHSYDLLAGAGKNSFYKSRFNGEKVIFNTVDFVRSPLLKTAFMFRPWLPKKITSQINRLFRF</sequence>
<evidence type="ECO:0000313" key="3">
    <source>
        <dbReference type="EMBL" id="MCS3904330.1"/>
    </source>
</evidence>
<organism evidence="3 4">
    <name type="scientific">Methylohalomonas lacus</name>
    <dbReference type="NCBI Taxonomy" id="398773"/>
    <lineage>
        <taxon>Bacteria</taxon>
        <taxon>Pseudomonadati</taxon>
        <taxon>Pseudomonadota</taxon>
        <taxon>Gammaproteobacteria</taxon>
        <taxon>Methylohalomonadales</taxon>
        <taxon>Methylohalomonadaceae</taxon>
        <taxon>Methylohalomonas</taxon>
    </lineage>
</organism>
<proteinExistence type="predicted"/>
<dbReference type="EMBL" id="JANUCT010000020">
    <property type="protein sequence ID" value="MCS3904330.1"/>
    <property type="molecule type" value="Genomic_DNA"/>
</dbReference>
<dbReference type="GO" id="GO:0046872">
    <property type="term" value="F:metal ion binding"/>
    <property type="evidence" value="ECO:0007669"/>
    <property type="project" value="InterPro"/>
</dbReference>
<accession>A0AAE3L204</accession>
<dbReference type="RefSeq" id="WP_259057093.1">
    <property type="nucleotide sequence ID" value="NZ_JANUCT010000020.1"/>
</dbReference>
<dbReference type="SUPFAM" id="SSF55729">
    <property type="entry name" value="Acyl-CoA N-acyltransferases (Nat)"/>
    <property type="match status" value="1"/>
</dbReference>
<keyword evidence="4" id="KW-1185">Reference proteome</keyword>
<dbReference type="Pfam" id="PF15632">
    <property type="entry name" value="ATPgrasp_Ter"/>
    <property type="match status" value="1"/>
</dbReference>
<evidence type="ECO:0000256" key="1">
    <source>
        <dbReference type="PROSITE-ProRule" id="PRU00409"/>
    </source>
</evidence>
<keyword evidence="1" id="KW-0067">ATP-binding</keyword>
<dbReference type="SUPFAM" id="SSF56059">
    <property type="entry name" value="Glutathione synthetase ATP-binding domain-like"/>
    <property type="match status" value="1"/>
</dbReference>
<dbReference type="AlphaFoldDB" id="A0AAE3L204"/>